<dbReference type="SUPFAM" id="SSF101898">
    <property type="entry name" value="NHL repeat"/>
    <property type="match status" value="1"/>
</dbReference>
<dbReference type="Proteomes" id="UP000694844">
    <property type="component" value="Chromosome 10"/>
</dbReference>
<dbReference type="GO" id="GO:0008270">
    <property type="term" value="F:zinc ion binding"/>
    <property type="evidence" value="ECO:0007669"/>
    <property type="project" value="UniProtKB-KW"/>
</dbReference>
<dbReference type="GO" id="GO:0061630">
    <property type="term" value="F:ubiquitin protein ligase activity"/>
    <property type="evidence" value="ECO:0007669"/>
    <property type="project" value="TreeGrafter"/>
</dbReference>
<dbReference type="PROSITE" id="PS51125">
    <property type="entry name" value="NHL"/>
    <property type="match status" value="1"/>
</dbReference>
<reference evidence="6" key="1">
    <citation type="submission" date="2025-08" db="UniProtKB">
        <authorList>
            <consortium name="RefSeq"/>
        </authorList>
    </citation>
    <scope>IDENTIFICATION</scope>
    <source>
        <tissue evidence="6">Whole sample</tissue>
    </source>
</reference>
<organism evidence="5 6">
    <name type="scientific">Crassostrea virginica</name>
    <name type="common">Eastern oyster</name>
    <dbReference type="NCBI Taxonomy" id="6565"/>
    <lineage>
        <taxon>Eukaryota</taxon>
        <taxon>Metazoa</taxon>
        <taxon>Spiralia</taxon>
        <taxon>Lophotrochozoa</taxon>
        <taxon>Mollusca</taxon>
        <taxon>Bivalvia</taxon>
        <taxon>Autobranchia</taxon>
        <taxon>Pteriomorphia</taxon>
        <taxon>Ostreida</taxon>
        <taxon>Ostreoidea</taxon>
        <taxon>Ostreidae</taxon>
        <taxon>Crassostrea</taxon>
    </lineage>
</organism>
<dbReference type="SUPFAM" id="SSF57845">
    <property type="entry name" value="B-box zinc-binding domain"/>
    <property type="match status" value="1"/>
</dbReference>
<dbReference type="RefSeq" id="XP_022312384.1">
    <property type="nucleotide sequence ID" value="XM_022456676.1"/>
</dbReference>
<dbReference type="PROSITE" id="PS50119">
    <property type="entry name" value="ZF_BBOX"/>
    <property type="match status" value="1"/>
</dbReference>
<proteinExistence type="predicted"/>
<dbReference type="GO" id="GO:0043161">
    <property type="term" value="P:proteasome-mediated ubiquitin-dependent protein catabolic process"/>
    <property type="evidence" value="ECO:0007669"/>
    <property type="project" value="TreeGrafter"/>
</dbReference>
<evidence type="ECO:0000313" key="6">
    <source>
        <dbReference type="RefSeq" id="XP_022312384.1"/>
    </source>
</evidence>
<keyword evidence="1" id="KW-0677">Repeat</keyword>
<name>A0A8B8CB68_CRAVI</name>
<evidence type="ECO:0000256" key="2">
    <source>
        <dbReference type="PROSITE-ProRule" id="PRU00024"/>
    </source>
</evidence>
<feature type="repeat" description="NHL" evidence="3">
    <location>
        <begin position="434"/>
        <end position="477"/>
    </location>
</feature>
<dbReference type="Gene3D" id="2.120.10.30">
    <property type="entry name" value="TolB, C-terminal domain"/>
    <property type="match status" value="1"/>
</dbReference>
<dbReference type="KEGG" id="cvn:111117529"/>
<protein>
    <submittedName>
        <fullName evidence="6">Tripartite motif-containing protein 2-like</fullName>
    </submittedName>
</protein>
<dbReference type="GO" id="GO:0000209">
    <property type="term" value="P:protein polyubiquitination"/>
    <property type="evidence" value="ECO:0007669"/>
    <property type="project" value="TreeGrafter"/>
</dbReference>
<evidence type="ECO:0000313" key="5">
    <source>
        <dbReference type="Proteomes" id="UP000694844"/>
    </source>
</evidence>
<gene>
    <name evidence="6" type="primary">LOC111117529</name>
</gene>
<dbReference type="Pfam" id="PF00643">
    <property type="entry name" value="zf-B_box"/>
    <property type="match status" value="1"/>
</dbReference>
<evidence type="ECO:0000256" key="3">
    <source>
        <dbReference type="PROSITE-ProRule" id="PRU00504"/>
    </source>
</evidence>
<dbReference type="GeneID" id="111117529"/>
<dbReference type="InterPro" id="IPR000315">
    <property type="entry name" value="Znf_B-box"/>
</dbReference>
<keyword evidence="2" id="KW-0863">Zinc-finger</keyword>
<evidence type="ECO:0000259" key="4">
    <source>
        <dbReference type="PROSITE" id="PS50119"/>
    </source>
</evidence>
<keyword evidence="5" id="KW-1185">Reference proteome</keyword>
<keyword evidence="2" id="KW-0862">Zinc</keyword>
<feature type="domain" description="B box-type" evidence="4">
    <location>
        <begin position="19"/>
        <end position="60"/>
    </location>
</feature>
<keyword evidence="2" id="KW-0479">Metal-binding</keyword>
<dbReference type="AlphaFoldDB" id="A0A8B8CB68"/>
<dbReference type="PANTHER" id="PTHR24104:SF50">
    <property type="entry name" value="SMP-30_GLUCONOLACTONASE_LRE-LIKE REGION DOMAIN-CONTAINING PROTEIN"/>
    <property type="match status" value="1"/>
</dbReference>
<dbReference type="Gene3D" id="3.30.160.60">
    <property type="entry name" value="Classic Zinc Finger"/>
    <property type="match status" value="1"/>
</dbReference>
<accession>A0A8B8CB68</accession>
<dbReference type="OrthoDB" id="6074598at2759"/>
<evidence type="ECO:0000256" key="1">
    <source>
        <dbReference type="ARBA" id="ARBA00022737"/>
    </source>
</evidence>
<dbReference type="InterPro" id="IPR001258">
    <property type="entry name" value="NHL_repeat"/>
</dbReference>
<dbReference type="InterPro" id="IPR050952">
    <property type="entry name" value="TRIM-NHL_E3_ligases"/>
</dbReference>
<dbReference type="InterPro" id="IPR011042">
    <property type="entry name" value="6-blade_b-propeller_TolB-like"/>
</dbReference>
<sequence length="518" mass="59362">MASKSLAQDDISFDLCDKPTQQFCNSCQRRYEANCLRCNEPACFECEISGPHKKHEVQKVTQTHENIKQNIKTDTVEIKDKIIPEYQRKNAEIEKSMSKTKTQFDEIKTESEKLRKLWHQEVDNIFNKIDSMSQSNREENLNVLQEYHIKLKKVISEMNETVKQNEKLLKTNKISAVNKYKSKLQVYRDCPENIDSQMPTLCSKTDKGKELRIKIGEFSAILKQSPQTSLQADISRMTKTIGELKDQARVIATISTDDKNVLDVACVGDAEAWICGNNRNITRIDIHGIVKYTVRTKGPPELDELDGIALTREGELIFCNDNSNTVKILRHGRSETLITTTQDGVLCSLYCTISGDILIHMREFIDKVTGYVNKIIRYQGQTLKQEIYKDGEDNLIFMDGFNSLFMSENKNRDICVSDTNAHTVVVMKETGRVKFRYDGRPARRKEAFYPRGIVTDAWSQIIVADYKNKCVHILDQNGQFLRCVDDCEPENPHGLSVDNEGRLWVGCQSGKIKVIQYL</sequence>
<dbReference type="PANTHER" id="PTHR24104">
    <property type="entry name" value="E3 UBIQUITIN-PROTEIN LIGASE NHLRC1-RELATED"/>
    <property type="match status" value="1"/>
</dbReference>